<evidence type="ECO:0000256" key="1">
    <source>
        <dbReference type="ARBA" id="ARBA00022801"/>
    </source>
</evidence>
<name>A0ABY5XZX9_9BACT</name>
<dbReference type="SUPFAM" id="SSF54637">
    <property type="entry name" value="Thioesterase/thiol ester dehydrase-isomerase"/>
    <property type="match status" value="1"/>
</dbReference>
<organism evidence="3 4">
    <name type="scientific">Taurinivorans muris</name>
    <dbReference type="NCBI Taxonomy" id="2787751"/>
    <lineage>
        <taxon>Bacteria</taxon>
        <taxon>Pseudomonadati</taxon>
        <taxon>Thermodesulfobacteriota</taxon>
        <taxon>Desulfovibrionia</taxon>
        <taxon>Desulfovibrionales</taxon>
        <taxon>Desulfovibrionaceae</taxon>
        <taxon>Taurinivorans</taxon>
    </lineage>
</organism>
<dbReference type="PANTHER" id="PTHR42856">
    <property type="entry name" value="ACYL-COENZYME A THIOESTERASE PAAI"/>
    <property type="match status" value="1"/>
</dbReference>
<reference evidence="3" key="1">
    <citation type="submission" date="2020-12" db="EMBL/GenBank/DDBJ databases">
        <title>Taurinivorans muris gen. nov., sp. nov., fundamental and realized metabolic niche of a ubiquitous sulfidogenic bacterium in the murine intestine.</title>
        <authorList>
            <person name="Ye H."/>
            <person name="Hanson B.T."/>
            <person name="Loy A."/>
        </authorList>
    </citation>
    <scope>NUCLEOTIDE SEQUENCE</scope>
    <source>
        <strain evidence="3">LT0009</strain>
    </source>
</reference>
<evidence type="ECO:0000313" key="4">
    <source>
        <dbReference type="Proteomes" id="UP001058120"/>
    </source>
</evidence>
<dbReference type="CDD" id="cd03443">
    <property type="entry name" value="PaaI_thioesterase"/>
    <property type="match status" value="1"/>
</dbReference>
<gene>
    <name evidence="3" type="ORF">JBF11_06070</name>
</gene>
<dbReference type="InterPro" id="IPR029069">
    <property type="entry name" value="HotDog_dom_sf"/>
</dbReference>
<dbReference type="RefSeq" id="WP_334314605.1">
    <property type="nucleotide sequence ID" value="NZ_CP065938.1"/>
</dbReference>
<evidence type="ECO:0000259" key="2">
    <source>
        <dbReference type="Pfam" id="PF03061"/>
    </source>
</evidence>
<dbReference type="Gene3D" id="3.10.129.10">
    <property type="entry name" value="Hotdog Thioesterase"/>
    <property type="match status" value="1"/>
</dbReference>
<dbReference type="InterPro" id="IPR003736">
    <property type="entry name" value="PAAI_dom"/>
</dbReference>
<protein>
    <submittedName>
        <fullName evidence="3">PaaI family thioesterase</fullName>
    </submittedName>
</protein>
<proteinExistence type="predicted"/>
<dbReference type="NCBIfam" id="TIGR00369">
    <property type="entry name" value="unchar_dom_1"/>
    <property type="match status" value="1"/>
</dbReference>
<dbReference type="InterPro" id="IPR006683">
    <property type="entry name" value="Thioestr_dom"/>
</dbReference>
<dbReference type="EMBL" id="CP065938">
    <property type="protein sequence ID" value="UWX05047.1"/>
    <property type="molecule type" value="Genomic_DNA"/>
</dbReference>
<sequence length="149" mass="16378">MYAITKEEIQDLIGEKDIIGNYFQIELLDFSENFAECAMPLTDKHKNPLGIAHGGAIFSLADLCFEAACHACGRFCVNSQSSLSFLNKGIGDKLFARADLLKNGSKMVVYQITITDREKTVVAQGQITGYCLGGVEELISKNKHMQDHG</sequence>
<feature type="domain" description="Thioesterase" evidence="2">
    <location>
        <begin position="50"/>
        <end position="122"/>
    </location>
</feature>
<keyword evidence="1" id="KW-0378">Hydrolase</keyword>
<keyword evidence="4" id="KW-1185">Reference proteome</keyword>
<accession>A0ABY5XZX9</accession>
<dbReference type="Proteomes" id="UP001058120">
    <property type="component" value="Chromosome"/>
</dbReference>
<dbReference type="PANTHER" id="PTHR42856:SF1">
    <property type="entry name" value="ACYL-COENZYME A THIOESTERASE PAAI"/>
    <property type="match status" value="1"/>
</dbReference>
<dbReference type="Pfam" id="PF03061">
    <property type="entry name" value="4HBT"/>
    <property type="match status" value="1"/>
</dbReference>
<dbReference type="InterPro" id="IPR052723">
    <property type="entry name" value="Acyl-CoA_thioesterase_PaaI"/>
</dbReference>
<evidence type="ECO:0000313" key="3">
    <source>
        <dbReference type="EMBL" id="UWX05047.1"/>
    </source>
</evidence>